<dbReference type="SUPFAM" id="SSF103473">
    <property type="entry name" value="MFS general substrate transporter"/>
    <property type="match status" value="1"/>
</dbReference>
<comment type="subcellular location">
    <subcellularLocation>
        <location evidence="1">Membrane</location>
        <topology evidence="1">Multi-pass membrane protein</topology>
    </subcellularLocation>
</comment>
<dbReference type="GeneTree" id="ENSGT00940000160317"/>
<dbReference type="OMA" id="WNSVNDP"/>
<dbReference type="InterPro" id="IPR036259">
    <property type="entry name" value="MFS_trans_sf"/>
</dbReference>
<accession>A0A8C9NW13</accession>
<feature type="transmembrane region" description="Helical" evidence="2">
    <location>
        <begin position="188"/>
        <end position="207"/>
    </location>
</feature>
<dbReference type="GO" id="GO:0005886">
    <property type="term" value="C:plasma membrane"/>
    <property type="evidence" value="ECO:0007669"/>
    <property type="project" value="Ensembl"/>
</dbReference>
<reference evidence="3" key="1">
    <citation type="submission" date="2025-08" db="UniProtKB">
        <authorList>
            <consortium name="Ensembl"/>
        </authorList>
    </citation>
    <scope>IDENTIFICATION</scope>
</reference>
<dbReference type="AlphaFoldDB" id="A0A8C9NW13"/>
<name>A0A8C9NW13_SERCA</name>
<reference evidence="3" key="2">
    <citation type="submission" date="2025-09" db="UniProtKB">
        <authorList>
            <consortium name="Ensembl"/>
        </authorList>
    </citation>
    <scope>IDENTIFICATION</scope>
</reference>
<feature type="transmembrane region" description="Helical" evidence="2">
    <location>
        <begin position="422"/>
        <end position="440"/>
    </location>
</feature>
<evidence type="ECO:0000313" key="4">
    <source>
        <dbReference type="Proteomes" id="UP000694409"/>
    </source>
</evidence>
<feature type="transmembrane region" description="Helical" evidence="2">
    <location>
        <begin position="49"/>
        <end position="64"/>
    </location>
</feature>
<dbReference type="InterPro" id="IPR040035">
    <property type="entry name" value="TMEM180"/>
</dbReference>
<keyword evidence="4" id="KW-1185">Reference proteome</keyword>
<dbReference type="Proteomes" id="UP000694409">
    <property type="component" value="Unassembled WGS sequence"/>
</dbReference>
<feature type="transmembrane region" description="Helical" evidence="2">
    <location>
        <begin position="160"/>
        <end position="182"/>
    </location>
</feature>
<keyword evidence="2" id="KW-1133">Transmembrane helix</keyword>
<keyword evidence="2" id="KW-0472">Membrane</keyword>
<sequence>MGLRLLACLFHLPTAVIYGSLSLFVSILHNVFLLYYVDTFVSVYKIDKLSFWIGETVFLIWNSLNDPLFGWLSDRVFLSTQQAGAEISSPEVVLKRLRALSHNGPLFAISFLAFWVSWAHPGLQFLLCLCMYDSFLTMVDLHHNALLADLAVSAKDRTSLNFYCSLFSAIGSLSVFMSYAVWNKEDFFSFRIFCVLLALCSIVGFTLSTQLLRQRFQADGKSRIPSRDKGNFFPLFLEHLLSDQISVSTGSFLLGEFQVGLEGAAELHRTWPESGFALPKLHLGRGVFTCRTLGLFFLKLALSVVMFLAGPDQVYLLCIFIASNRVFTEGTCKLLNLVVTDLVDEDLVLNRRKQAASALLFGMVALVTKPGQTFAPLIGTWLLCAYTGYDIFQRNPLNNVVSAQPKLESAAALEPTLRQGCFYLLVFVPIACALLQLLSWSQFSLHGKRLQAVKAQRQSLTQGQAPEIKTI</sequence>
<evidence type="ECO:0000256" key="2">
    <source>
        <dbReference type="SAM" id="Phobius"/>
    </source>
</evidence>
<dbReference type="PANTHER" id="PTHR28658:SF3">
    <property type="entry name" value="TRANSMEMBRANE PROTEIN 180"/>
    <property type="match status" value="1"/>
</dbReference>
<evidence type="ECO:0000313" key="3">
    <source>
        <dbReference type="Ensembl" id="ENSSCAP00000023029.1"/>
    </source>
</evidence>
<keyword evidence="2" id="KW-0812">Transmembrane</keyword>
<protein>
    <submittedName>
        <fullName evidence="3">Major facilitator superfamily domain containing 13A</fullName>
    </submittedName>
</protein>
<feature type="transmembrane region" description="Helical" evidence="2">
    <location>
        <begin position="106"/>
        <end position="132"/>
    </location>
</feature>
<dbReference type="Pfam" id="PF13347">
    <property type="entry name" value="MFS_2"/>
    <property type="match status" value="1"/>
</dbReference>
<feature type="transmembrane region" description="Helical" evidence="2">
    <location>
        <begin position="288"/>
        <end position="309"/>
    </location>
</feature>
<evidence type="ECO:0000256" key="1">
    <source>
        <dbReference type="ARBA" id="ARBA00004141"/>
    </source>
</evidence>
<organism evidence="3 4">
    <name type="scientific">Serinus canaria</name>
    <name type="common">Island canary</name>
    <name type="synonym">Fringilla canaria</name>
    <dbReference type="NCBI Taxonomy" id="9135"/>
    <lineage>
        <taxon>Eukaryota</taxon>
        <taxon>Metazoa</taxon>
        <taxon>Chordata</taxon>
        <taxon>Craniata</taxon>
        <taxon>Vertebrata</taxon>
        <taxon>Euteleostomi</taxon>
        <taxon>Archelosauria</taxon>
        <taxon>Archosauria</taxon>
        <taxon>Dinosauria</taxon>
        <taxon>Saurischia</taxon>
        <taxon>Theropoda</taxon>
        <taxon>Coelurosauria</taxon>
        <taxon>Aves</taxon>
        <taxon>Neognathae</taxon>
        <taxon>Neoaves</taxon>
        <taxon>Telluraves</taxon>
        <taxon>Australaves</taxon>
        <taxon>Passeriformes</taxon>
        <taxon>Passeroidea</taxon>
        <taxon>Fringillidae</taxon>
        <taxon>Carduelinae</taxon>
        <taxon>Serinus</taxon>
    </lineage>
</organism>
<gene>
    <name evidence="3" type="primary">MFSD13A</name>
</gene>
<dbReference type="CDD" id="cd17481">
    <property type="entry name" value="MFS_MFSD13A"/>
    <property type="match status" value="1"/>
</dbReference>
<dbReference type="Ensembl" id="ENSSCAT00000025650.1">
    <property type="protein sequence ID" value="ENSSCAP00000023029.1"/>
    <property type="gene ID" value="ENSSCAG00000016523.1"/>
</dbReference>
<dbReference type="PANTHER" id="PTHR28658">
    <property type="entry name" value="TRANSMEMBRANE PROTEIN 180"/>
    <property type="match status" value="1"/>
</dbReference>
<feature type="transmembrane region" description="Helical" evidence="2">
    <location>
        <begin position="15"/>
        <end position="37"/>
    </location>
</feature>
<proteinExistence type="predicted"/>